<dbReference type="EnsemblMetazoa" id="ISCW010134-RA">
    <property type="protein sequence ID" value="ISCW010134-PA"/>
    <property type="gene ID" value="ISCW010134"/>
</dbReference>
<evidence type="ECO:0000313" key="1">
    <source>
        <dbReference type="EMBL" id="EEC12936.1"/>
    </source>
</evidence>
<proteinExistence type="predicted"/>
<evidence type="ECO:0000313" key="2">
    <source>
        <dbReference type="EnsemblMetazoa" id="ISCW010134-PA"/>
    </source>
</evidence>
<dbReference type="HOGENOM" id="CLU_3071030_0_0_1"/>
<organism>
    <name type="scientific">Ixodes scapularis</name>
    <name type="common">Black-legged tick</name>
    <name type="synonym">Deer tick</name>
    <dbReference type="NCBI Taxonomy" id="6945"/>
    <lineage>
        <taxon>Eukaryota</taxon>
        <taxon>Metazoa</taxon>
        <taxon>Ecdysozoa</taxon>
        <taxon>Arthropoda</taxon>
        <taxon>Chelicerata</taxon>
        <taxon>Arachnida</taxon>
        <taxon>Acari</taxon>
        <taxon>Parasitiformes</taxon>
        <taxon>Ixodida</taxon>
        <taxon>Ixodoidea</taxon>
        <taxon>Ixodidae</taxon>
        <taxon>Ixodinae</taxon>
        <taxon>Ixodes</taxon>
    </lineage>
</organism>
<dbReference type="PaxDb" id="6945-B7Q264"/>
<dbReference type="VEuPathDB" id="VectorBase:ISCW010134"/>
<reference evidence="2" key="2">
    <citation type="submission" date="2020-05" db="UniProtKB">
        <authorList>
            <consortium name="EnsemblMetazoa"/>
        </authorList>
    </citation>
    <scope>IDENTIFICATION</scope>
    <source>
        <strain evidence="2">wikel</strain>
    </source>
</reference>
<dbReference type="EMBL" id="ABJB010922428">
    <property type="status" value="NOT_ANNOTATED_CDS"/>
    <property type="molecule type" value="Genomic_DNA"/>
</dbReference>
<name>B7Q264_IXOSC</name>
<accession>B7Q264</accession>
<sequence length="53" mass="5896">MKEEGNFSYGLHKEKKKYLGAGGYMRSVSDTTQCKYSSLETASRLGSGPCTRR</sequence>
<keyword evidence="3" id="KW-1185">Reference proteome</keyword>
<dbReference type="VEuPathDB" id="VectorBase:ISCI010134"/>
<evidence type="ECO:0000313" key="3">
    <source>
        <dbReference type="Proteomes" id="UP000001555"/>
    </source>
</evidence>
<reference evidence="1 3" key="1">
    <citation type="submission" date="2008-03" db="EMBL/GenBank/DDBJ databases">
        <title>Annotation of Ixodes scapularis.</title>
        <authorList>
            <consortium name="Ixodes scapularis Genome Project Consortium"/>
            <person name="Caler E."/>
            <person name="Hannick L.I."/>
            <person name="Bidwell S."/>
            <person name="Joardar V."/>
            <person name="Thiagarajan M."/>
            <person name="Amedeo P."/>
            <person name="Galinsky K.J."/>
            <person name="Schobel S."/>
            <person name="Inman J."/>
            <person name="Hostetler J."/>
            <person name="Miller J."/>
            <person name="Hammond M."/>
            <person name="Megy K."/>
            <person name="Lawson D."/>
            <person name="Kodira C."/>
            <person name="Sutton G."/>
            <person name="Meyer J."/>
            <person name="Hill C.A."/>
            <person name="Birren B."/>
            <person name="Nene V."/>
            <person name="Collins F."/>
            <person name="Alarcon-Chaidez F."/>
            <person name="Wikel S."/>
            <person name="Strausberg R."/>
        </authorList>
    </citation>
    <scope>NUCLEOTIDE SEQUENCE [LARGE SCALE GENOMIC DNA]</scope>
    <source>
        <strain evidence="3">Wikel</strain>
        <strain evidence="1">Wikel colony</strain>
    </source>
</reference>
<dbReference type="EMBL" id="DS841728">
    <property type="protein sequence ID" value="EEC12936.1"/>
    <property type="molecule type" value="Genomic_DNA"/>
</dbReference>
<dbReference type="AlphaFoldDB" id="B7Q264"/>
<protein>
    <submittedName>
        <fullName evidence="1 2">Uncharacterized protein</fullName>
    </submittedName>
</protein>
<dbReference type="Proteomes" id="UP000001555">
    <property type="component" value="Unassembled WGS sequence"/>
</dbReference>
<dbReference type="InParanoid" id="B7Q264"/>
<gene>
    <name evidence="1" type="ORF">IscW_ISCW010134</name>
</gene>